<sequence>MDITINIPYIESNFTRRVPKELIDIDLNEINLTIKDFDNIKVFEGFEVLSVTEDEEYILLSLGNKLKK</sequence>
<reference evidence="1" key="1">
    <citation type="submission" date="2022-12" db="EMBL/GenBank/DDBJ databases">
        <title>Clostridium sp. nov., isolated from industrial wastewater.</title>
        <authorList>
            <person name="Jiayan W."/>
        </authorList>
    </citation>
    <scope>NUCLEOTIDE SEQUENCE</scope>
    <source>
        <strain evidence="1">ZC22-4</strain>
    </source>
</reference>
<dbReference type="Proteomes" id="UP001144612">
    <property type="component" value="Unassembled WGS sequence"/>
</dbReference>
<keyword evidence="2" id="KW-1185">Reference proteome</keyword>
<proteinExistence type="predicted"/>
<protein>
    <submittedName>
        <fullName evidence="1">Uncharacterized protein</fullName>
    </submittedName>
</protein>
<comment type="caution">
    <text evidence="1">The sequence shown here is derived from an EMBL/GenBank/DDBJ whole genome shotgun (WGS) entry which is preliminary data.</text>
</comment>
<evidence type="ECO:0000313" key="2">
    <source>
        <dbReference type="Proteomes" id="UP001144612"/>
    </source>
</evidence>
<organism evidence="1 2">
    <name type="scientific">Clostridium brassicae</name>
    <dbReference type="NCBI Taxonomy" id="2999072"/>
    <lineage>
        <taxon>Bacteria</taxon>
        <taxon>Bacillati</taxon>
        <taxon>Bacillota</taxon>
        <taxon>Clostridia</taxon>
        <taxon>Eubacteriales</taxon>
        <taxon>Clostridiaceae</taxon>
        <taxon>Clostridium</taxon>
    </lineage>
</organism>
<accession>A0ABT4D6B9</accession>
<name>A0ABT4D6B9_9CLOT</name>
<gene>
    <name evidence="1" type="ORF">OW729_04440</name>
</gene>
<dbReference type="RefSeq" id="WP_268060253.1">
    <property type="nucleotide sequence ID" value="NZ_JAPQFJ010000003.1"/>
</dbReference>
<dbReference type="EMBL" id="JAPQFJ010000003">
    <property type="protein sequence ID" value="MCY6957851.1"/>
    <property type="molecule type" value="Genomic_DNA"/>
</dbReference>
<evidence type="ECO:0000313" key="1">
    <source>
        <dbReference type="EMBL" id="MCY6957851.1"/>
    </source>
</evidence>